<evidence type="ECO:0000313" key="3">
    <source>
        <dbReference type="EMBL" id="CAH0375566.1"/>
    </source>
</evidence>
<dbReference type="SUPFAM" id="SSF52833">
    <property type="entry name" value="Thioredoxin-like"/>
    <property type="match status" value="1"/>
</dbReference>
<dbReference type="AlphaFoldDB" id="A0A8J2S2N3"/>
<organism evidence="2 4">
    <name type="scientific">Pelagomonas calceolata</name>
    <dbReference type="NCBI Taxonomy" id="35677"/>
    <lineage>
        <taxon>Eukaryota</taxon>
        <taxon>Sar</taxon>
        <taxon>Stramenopiles</taxon>
        <taxon>Ochrophyta</taxon>
        <taxon>Pelagophyceae</taxon>
        <taxon>Pelagomonadales</taxon>
        <taxon>Pelagomonadaceae</taxon>
        <taxon>Pelagomonas</taxon>
    </lineage>
</organism>
<keyword evidence="4" id="KW-1185">Reference proteome</keyword>
<dbReference type="EMBL" id="CAKKNE010000005">
    <property type="protein sequence ID" value="CAH0375566.1"/>
    <property type="molecule type" value="Genomic_DNA"/>
</dbReference>
<dbReference type="Proteomes" id="UP000789595">
    <property type="component" value="Unassembled WGS sequence"/>
</dbReference>
<proteinExistence type="predicted"/>
<feature type="domain" description="DSBA-like thioredoxin" evidence="1">
    <location>
        <begin position="42"/>
        <end position="175"/>
    </location>
</feature>
<dbReference type="Gene3D" id="3.40.30.10">
    <property type="entry name" value="Glutaredoxin"/>
    <property type="match status" value="1"/>
</dbReference>
<name>A0A8J2S2N3_9STRA</name>
<evidence type="ECO:0000313" key="2">
    <source>
        <dbReference type="EMBL" id="CAH0363758.1"/>
    </source>
</evidence>
<dbReference type="InterPro" id="IPR001853">
    <property type="entry name" value="DSBA-like_thioredoxin_dom"/>
</dbReference>
<accession>A0A8J2S2N3</accession>
<gene>
    <name evidence="2" type="ORF">PECAL_1P00920</name>
    <name evidence="3" type="ORF">PECAL_5P00970</name>
</gene>
<evidence type="ECO:0000313" key="4">
    <source>
        <dbReference type="Proteomes" id="UP000789595"/>
    </source>
</evidence>
<dbReference type="GO" id="GO:0016491">
    <property type="term" value="F:oxidoreductase activity"/>
    <property type="evidence" value="ECO:0007669"/>
    <property type="project" value="InterPro"/>
</dbReference>
<evidence type="ECO:0000259" key="1">
    <source>
        <dbReference type="Pfam" id="PF01323"/>
    </source>
</evidence>
<dbReference type="Pfam" id="PF01323">
    <property type="entry name" value="DSBA"/>
    <property type="match status" value="1"/>
</dbReference>
<sequence>MGAADRFDVSIFPMQAYMHFKRGEDAHDRRAAYDEISRAHGTKGDDVWARLQEVYAEEGLTLTRDGKVGNPFDAQRLLWFAEKSGKSLDVLEALLEACHAKGQPLSDLAVLNDCAFAAGLAKSERDDDMARFLVSPRGGSDVALRLGECLTRGVVASPVVVLDEKFPLEGAQPYAVVGAVLAELLATGTNFRVVEPSGMDSSKWP</sequence>
<dbReference type="OrthoDB" id="1930760at2759"/>
<protein>
    <recommendedName>
        <fullName evidence="1">DSBA-like thioredoxin domain-containing protein</fullName>
    </recommendedName>
</protein>
<dbReference type="InterPro" id="IPR036249">
    <property type="entry name" value="Thioredoxin-like_sf"/>
</dbReference>
<reference evidence="2" key="1">
    <citation type="submission" date="2021-11" db="EMBL/GenBank/DDBJ databases">
        <authorList>
            <consortium name="Genoscope - CEA"/>
            <person name="William W."/>
        </authorList>
    </citation>
    <scope>NUCLEOTIDE SEQUENCE</scope>
</reference>
<dbReference type="EMBL" id="CAKKNE010000001">
    <property type="protein sequence ID" value="CAH0363758.1"/>
    <property type="molecule type" value="Genomic_DNA"/>
</dbReference>
<comment type="caution">
    <text evidence="2">The sequence shown here is derived from an EMBL/GenBank/DDBJ whole genome shotgun (WGS) entry which is preliminary data.</text>
</comment>